<feature type="region of interest" description="Disordered" evidence="1">
    <location>
        <begin position="149"/>
        <end position="183"/>
    </location>
</feature>
<dbReference type="Proteomes" id="UP001157418">
    <property type="component" value="Unassembled WGS sequence"/>
</dbReference>
<reference evidence="2 3" key="1">
    <citation type="submission" date="2022-01" db="EMBL/GenBank/DDBJ databases">
        <authorList>
            <person name="Xiong W."/>
            <person name="Schranz E."/>
        </authorList>
    </citation>
    <scope>NUCLEOTIDE SEQUENCE [LARGE SCALE GENOMIC DNA]</scope>
</reference>
<evidence type="ECO:0000313" key="3">
    <source>
        <dbReference type="Proteomes" id="UP001157418"/>
    </source>
</evidence>
<name>A0AAU9ME36_9ASTR</name>
<feature type="compositionally biased region" description="Polar residues" evidence="1">
    <location>
        <begin position="165"/>
        <end position="175"/>
    </location>
</feature>
<evidence type="ECO:0000256" key="1">
    <source>
        <dbReference type="SAM" id="MobiDB-lite"/>
    </source>
</evidence>
<accession>A0AAU9ME36</accession>
<keyword evidence="3" id="KW-1185">Reference proteome</keyword>
<comment type="caution">
    <text evidence="2">The sequence shown here is derived from an EMBL/GenBank/DDBJ whole genome shotgun (WGS) entry which is preliminary data.</text>
</comment>
<protein>
    <submittedName>
        <fullName evidence="2">Uncharacterized protein</fullName>
    </submittedName>
</protein>
<sequence>MNKRAEQEGKSKEKMIKMLSSAEPREYMQNTLVGEVKNFQALMNVKAFQEVEGFLVIFMRYLGGLKMLLEFSNECIKNSPNLAFERVGIVITYRGLINTGILILVDGMPYLINVMEDLFESLKISPVLAANDYYPNMAWLNEGDVGNNNNNNSESAIQSEDDFTSLETSPANNHQSQHREDQS</sequence>
<gene>
    <name evidence="2" type="ORF">LVIROSA_LOCUS10173</name>
</gene>
<organism evidence="2 3">
    <name type="scientific">Lactuca virosa</name>
    <dbReference type="NCBI Taxonomy" id="75947"/>
    <lineage>
        <taxon>Eukaryota</taxon>
        <taxon>Viridiplantae</taxon>
        <taxon>Streptophyta</taxon>
        <taxon>Embryophyta</taxon>
        <taxon>Tracheophyta</taxon>
        <taxon>Spermatophyta</taxon>
        <taxon>Magnoliopsida</taxon>
        <taxon>eudicotyledons</taxon>
        <taxon>Gunneridae</taxon>
        <taxon>Pentapetalae</taxon>
        <taxon>asterids</taxon>
        <taxon>campanulids</taxon>
        <taxon>Asterales</taxon>
        <taxon>Asteraceae</taxon>
        <taxon>Cichorioideae</taxon>
        <taxon>Cichorieae</taxon>
        <taxon>Lactucinae</taxon>
        <taxon>Lactuca</taxon>
    </lineage>
</organism>
<proteinExistence type="predicted"/>
<dbReference type="EMBL" id="CAKMRJ010001112">
    <property type="protein sequence ID" value="CAH1422868.1"/>
    <property type="molecule type" value="Genomic_DNA"/>
</dbReference>
<dbReference type="AlphaFoldDB" id="A0AAU9ME36"/>
<evidence type="ECO:0000313" key="2">
    <source>
        <dbReference type="EMBL" id="CAH1422868.1"/>
    </source>
</evidence>